<evidence type="ECO:0000256" key="1">
    <source>
        <dbReference type="SAM" id="Phobius"/>
    </source>
</evidence>
<evidence type="ECO:0000313" key="3">
    <source>
        <dbReference type="Proteomes" id="UP000760494"/>
    </source>
</evidence>
<organism evidence="2 3">
    <name type="scientific">Fusarium fujikuroi</name>
    <name type="common">Bakanae and foot rot disease fungus</name>
    <name type="synonym">Gibberella fujikuroi</name>
    <dbReference type="NCBI Taxonomy" id="5127"/>
    <lineage>
        <taxon>Eukaryota</taxon>
        <taxon>Fungi</taxon>
        <taxon>Dikarya</taxon>
        <taxon>Ascomycota</taxon>
        <taxon>Pezizomycotina</taxon>
        <taxon>Sordariomycetes</taxon>
        <taxon>Hypocreomycetidae</taxon>
        <taxon>Hypocreales</taxon>
        <taxon>Nectriaceae</taxon>
        <taxon>Fusarium</taxon>
        <taxon>Fusarium fujikuroi species complex</taxon>
    </lineage>
</organism>
<dbReference type="Proteomes" id="UP000760494">
    <property type="component" value="Unassembled WGS sequence"/>
</dbReference>
<feature type="transmembrane region" description="Helical" evidence="1">
    <location>
        <begin position="12"/>
        <end position="41"/>
    </location>
</feature>
<accession>A0A9Q9RW76</accession>
<reference evidence="2" key="1">
    <citation type="submission" date="2019-05" db="EMBL/GenBank/DDBJ databases">
        <authorList>
            <person name="Piombo E."/>
        </authorList>
    </citation>
    <scope>NUCLEOTIDE SEQUENCE</scope>
    <source>
        <strain evidence="2">C2S</strain>
    </source>
</reference>
<protein>
    <submittedName>
        <fullName evidence="2">Uncharacterized protein</fullName>
    </submittedName>
</protein>
<sequence>MMQISEVFPWYYQLLFMILETPGILGLLLTLLVIFIALFFIPISPSNHFHSLAPSDSTGPFWSPSAIHKLCDAHSAWNTPQLRGLWYSYISALAFSGIIEPMVLYVARYKLRDIRDAEEVIKTVLVAFIAFDIFHASATLAVTGTAAALPGSQSHIYAMVNVWVPMAWMLLRILWIVGAGRKSAMTGMKRE</sequence>
<dbReference type="AlphaFoldDB" id="A0A9Q9RW76"/>
<feature type="transmembrane region" description="Helical" evidence="1">
    <location>
        <begin position="162"/>
        <end position="180"/>
    </location>
</feature>
<evidence type="ECO:0000313" key="2">
    <source>
        <dbReference type="EMBL" id="VTT78046.1"/>
    </source>
</evidence>
<comment type="caution">
    <text evidence="2">The sequence shown here is derived from an EMBL/GenBank/DDBJ whole genome shotgun (WGS) entry which is preliminary data.</text>
</comment>
<name>A0A9Q9RW76_FUSFU</name>
<keyword evidence="1" id="KW-1133">Transmembrane helix</keyword>
<feature type="transmembrane region" description="Helical" evidence="1">
    <location>
        <begin position="86"/>
        <end position="107"/>
    </location>
</feature>
<keyword evidence="1" id="KW-0472">Membrane</keyword>
<gene>
    <name evidence="2" type="ORF">C2S_10840</name>
</gene>
<keyword evidence="1" id="KW-0812">Transmembrane</keyword>
<feature type="transmembrane region" description="Helical" evidence="1">
    <location>
        <begin position="119"/>
        <end position="142"/>
    </location>
</feature>
<proteinExistence type="predicted"/>
<dbReference type="EMBL" id="CABFJX010000390">
    <property type="protein sequence ID" value="VTT78046.1"/>
    <property type="molecule type" value="Genomic_DNA"/>
</dbReference>